<dbReference type="InterPro" id="IPR006572">
    <property type="entry name" value="Znf_DBF"/>
</dbReference>
<feature type="compositionally biased region" description="Basic and acidic residues" evidence="5">
    <location>
        <begin position="385"/>
        <end position="414"/>
    </location>
</feature>
<evidence type="ECO:0000313" key="7">
    <source>
        <dbReference type="EMBL" id="ORZ02620.1"/>
    </source>
</evidence>
<dbReference type="OrthoDB" id="21380at2759"/>
<evidence type="ECO:0000256" key="3">
    <source>
        <dbReference type="ARBA" id="ARBA00022833"/>
    </source>
</evidence>
<dbReference type="PANTHER" id="PTHR15375:SF26">
    <property type="entry name" value="PROTEIN CHIFFON"/>
    <property type="match status" value="1"/>
</dbReference>
<dbReference type="GO" id="GO:0010571">
    <property type="term" value="P:positive regulation of nuclear cell cycle DNA replication"/>
    <property type="evidence" value="ECO:0007669"/>
    <property type="project" value="TreeGrafter"/>
</dbReference>
<dbReference type="AlphaFoldDB" id="A0A1X2HSS4"/>
<dbReference type="EMBL" id="MCGN01000001">
    <property type="protein sequence ID" value="ORZ02620.1"/>
    <property type="molecule type" value="Genomic_DNA"/>
</dbReference>
<dbReference type="InterPro" id="IPR051590">
    <property type="entry name" value="Replication_Regulatory_Kinase"/>
</dbReference>
<feature type="compositionally biased region" description="Basic and acidic residues" evidence="5">
    <location>
        <begin position="346"/>
        <end position="359"/>
    </location>
</feature>
<dbReference type="GO" id="GO:1901987">
    <property type="term" value="P:regulation of cell cycle phase transition"/>
    <property type="evidence" value="ECO:0007669"/>
    <property type="project" value="TreeGrafter"/>
</dbReference>
<dbReference type="GO" id="GO:0043539">
    <property type="term" value="F:protein serine/threonine kinase activator activity"/>
    <property type="evidence" value="ECO:0007669"/>
    <property type="project" value="TreeGrafter"/>
</dbReference>
<feature type="region of interest" description="Disordered" evidence="5">
    <location>
        <begin position="168"/>
        <end position="414"/>
    </location>
</feature>
<dbReference type="GO" id="GO:0008270">
    <property type="term" value="F:zinc ion binding"/>
    <property type="evidence" value="ECO:0007669"/>
    <property type="project" value="UniProtKB-KW"/>
</dbReference>
<feature type="domain" description="DBF4-type" evidence="6">
    <location>
        <begin position="412"/>
        <end position="461"/>
    </location>
</feature>
<evidence type="ECO:0000256" key="4">
    <source>
        <dbReference type="PROSITE-ProRule" id="PRU00600"/>
    </source>
</evidence>
<evidence type="ECO:0000259" key="6">
    <source>
        <dbReference type="PROSITE" id="PS51265"/>
    </source>
</evidence>
<sequence>MGEQKTGEKLTEAQANQMRPHFANFKFYLDNIDEPTAKRIRNGFKLLGSTIEPFFSNSCTHIVTTRGRNTPNTIVDNAEKWGMKIWNVDKAKGFLRFLVESKVRRRVNNHQDLRRLLEEERAQGHSGSTQQQSQFIPFKYPYFLVEEPSGKHRPIVIKEYTRAHQDLSWPVLSKTPPGKPPFSRHPSDSSSKPPQAPKTDTAKHNDEKNDVHDKENAKEVAQDHQDANQGKQVELPKEPIADQPPGKSQTPLEIHPPTPPRGKDPLPPQDTPVVYAPSPTEQPELPDTPQQSSSIRPTGFQPSLAAPSNHTTTAHTTTATTTTTTTTTTANTQPTSSNTSQRRKLPRAESVARLDRRMVDNSNTPNPVRSIAMNNAASEAASLMQREKEKEREKERLKRKERQRRDYQRRKMEQETNWCENCKARYPNYQEHIKTETHQKFIQNEDNYSELDSLLESIRRLYKEPLPEYMRQSIDPGIDGNNVAFREASKRKSISFNEDWPTKRQARG</sequence>
<dbReference type="Pfam" id="PF08630">
    <property type="entry name" value="Dfp1_Him1_M"/>
    <property type="match status" value="1"/>
</dbReference>
<dbReference type="Proteomes" id="UP000242180">
    <property type="component" value="Unassembled WGS sequence"/>
</dbReference>
<dbReference type="FunCoup" id="A0A1X2HSS4">
    <property type="interactions" value="120"/>
</dbReference>
<dbReference type="GO" id="GO:0003676">
    <property type="term" value="F:nucleic acid binding"/>
    <property type="evidence" value="ECO:0007669"/>
    <property type="project" value="InterPro"/>
</dbReference>
<dbReference type="GO" id="GO:0031431">
    <property type="term" value="C:Dbf4-dependent protein kinase complex"/>
    <property type="evidence" value="ECO:0007669"/>
    <property type="project" value="TreeGrafter"/>
</dbReference>
<dbReference type="STRING" id="13706.A0A1X2HSS4"/>
<dbReference type="InterPro" id="IPR038545">
    <property type="entry name" value="Znf_DBF_sf"/>
</dbReference>
<evidence type="ECO:0000256" key="5">
    <source>
        <dbReference type="SAM" id="MobiDB-lite"/>
    </source>
</evidence>
<keyword evidence="1" id="KW-0479">Metal-binding</keyword>
<dbReference type="CDD" id="cd00027">
    <property type="entry name" value="BRCT"/>
    <property type="match status" value="1"/>
</dbReference>
<feature type="compositionally biased region" description="Pro residues" evidence="5">
    <location>
        <begin position="254"/>
        <end position="270"/>
    </location>
</feature>
<dbReference type="Gene3D" id="3.40.50.10190">
    <property type="entry name" value="BRCT domain"/>
    <property type="match status" value="1"/>
</dbReference>
<proteinExistence type="predicted"/>
<comment type="caution">
    <text evidence="7">The sequence shown here is derived from an EMBL/GenBank/DDBJ whole genome shotgun (WGS) entry which is preliminary data.</text>
</comment>
<dbReference type="Gene3D" id="6.10.250.3410">
    <property type="entry name" value="DBF zinc finger"/>
    <property type="match status" value="1"/>
</dbReference>
<protein>
    <submittedName>
        <fullName evidence="7">Dfp1/Him1, central region-domain-containing protein</fullName>
    </submittedName>
</protein>
<feature type="compositionally biased region" description="Basic and acidic residues" evidence="5">
    <location>
        <begin position="200"/>
        <end position="226"/>
    </location>
</feature>
<feature type="compositionally biased region" description="Low complexity" evidence="5">
    <location>
        <begin position="305"/>
        <end position="340"/>
    </location>
</feature>
<dbReference type="PROSITE" id="PS51265">
    <property type="entry name" value="ZF_DBF4"/>
    <property type="match status" value="1"/>
</dbReference>
<dbReference type="SUPFAM" id="SSF52113">
    <property type="entry name" value="BRCT domain"/>
    <property type="match status" value="1"/>
</dbReference>
<dbReference type="FunFam" id="6.10.250.3410:FF:000001">
    <property type="entry name" value="Protein DBF4 homolog A"/>
    <property type="match status" value="1"/>
</dbReference>
<dbReference type="SMART" id="SM00586">
    <property type="entry name" value="ZnF_DBF"/>
    <property type="match status" value="1"/>
</dbReference>
<dbReference type="InterPro" id="IPR013939">
    <property type="entry name" value="Regulatory_Dfp1/Him1"/>
</dbReference>
<keyword evidence="2 4" id="KW-0863">Zinc-finger</keyword>
<reference evidence="7 8" key="1">
    <citation type="submission" date="2016-07" db="EMBL/GenBank/DDBJ databases">
        <title>Pervasive Adenine N6-methylation of Active Genes in Fungi.</title>
        <authorList>
            <consortium name="DOE Joint Genome Institute"/>
            <person name="Mondo S.J."/>
            <person name="Dannebaum R.O."/>
            <person name="Kuo R.C."/>
            <person name="Labutti K."/>
            <person name="Haridas S."/>
            <person name="Kuo A."/>
            <person name="Salamov A."/>
            <person name="Ahrendt S.R."/>
            <person name="Lipzen A."/>
            <person name="Sullivan W."/>
            <person name="Andreopoulos W.B."/>
            <person name="Clum A."/>
            <person name="Lindquist E."/>
            <person name="Daum C."/>
            <person name="Ramamoorthy G.K."/>
            <person name="Gryganskyi A."/>
            <person name="Culley D."/>
            <person name="Magnuson J.K."/>
            <person name="James T.Y."/>
            <person name="O'Malley M.A."/>
            <person name="Stajich J.E."/>
            <person name="Spatafora J.W."/>
            <person name="Visel A."/>
            <person name="Grigoriev I.V."/>
        </authorList>
    </citation>
    <scope>NUCLEOTIDE SEQUENCE [LARGE SCALE GENOMIC DNA]</scope>
    <source>
        <strain evidence="7 8">NRRL 2496</strain>
    </source>
</reference>
<keyword evidence="3" id="KW-0862">Zinc</keyword>
<accession>A0A1X2HSS4</accession>
<dbReference type="Pfam" id="PF07535">
    <property type="entry name" value="zf-DBF"/>
    <property type="match status" value="1"/>
</dbReference>
<keyword evidence="8" id="KW-1185">Reference proteome</keyword>
<name>A0A1X2HSS4_SYNRA</name>
<evidence type="ECO:0000256" key="1">
    <source>
        <dbReference type="ARBA" id="ARBA00022723"/>
    </source>
</evidence>
<dbReference type="InParanoid" id="A0A1X2HSS4"/>
<dbReference type="OMA" id="GMKIWAI"/>
<dbReference type="Pfam" id="PF22437">
    <property type="entry name" value="DBF4_BRCT"/>
    <property type="match status" value="1"/>
</dbReference>
<gene>
    <name evidence="7" type="ORF">BCR43DRAFT_559514</name>
</gene>
<organism evidence="7 8">
    <name type="scientific">Syncephalastrum racemosum</name>
    <name type="common">Filamentous fungus</name>
    <dbReference type="NCBI Taxonomy" id="13706"/>
    <lineage>
        <taxon>Eukaryota</taxon>
        <taxon>Fungi</taxon>
        <taxon>Fungi incertae sedis</taxon>
        <taxon>Mucoromycota</taxon>
        <taxon>Mucoromycotina</taxon>
        <taxon>Mucoromycetes</taxon>
        <taxon>Mucorales</taxon>
        <taxon>Syncephalastraceae</taxon>
        <taxon>Syncephalastrum</taxon>
    </lineage>
</organism>
<dbReference type="PANTHER" id="PTHR15375">
    <property type="entry name" value="ACTIVATOR OF S-PHASE KINASE-RELATED"/>
    <property type="match status" value="1"/>
</dbReference>
<dbReference type="InterPro" id="IPR036420">
    <property type="entry name" value="BRCT_dom_sf"/>
</dbReference>
<evidence type="ECO:0000313" key="8">
    <source>
        <dbReference type="Proteomes" id="UP000242180"/>
    </source>
</evidence>
<evidence type="ECO:0000256" key="2">
    <source>
        <dbReference type="ARBA" id="ARBA00022771"/>
    </source>
</evidence>
<feature type="compositionally biased region" description="Polar residues" evidence="5">
    <location>
        <begin position="360"/>
        <end position="377"/>
    </location>
</feature>
<dbReference type="InterPro" id="IPR055116">
    <property type="entry name" value="DBF4_BRCT"/>
</dbReference>